<name>A0A2J0LIF5_9BACT</name>
<evidence type="ECO:0000256" key="9">
    <source>
        <dbReference type="ARBA" id="ARBA00023172"/>
    </source>
</evidence>
<dbReference type="GO" id="GO:0003677">
    <property type="term" value="F:DNA binding"/>
    <property type="evidence" value="ECO:0007669"/>
    <property type="project" value="UniProtKB-KW"/>
</dbReference>
<evidence type="ECO:0000256" key="15">
    <source>
        <dbReference type="RuleBase" id="RU363016"/>
    </source>
</evidence>
<dbReference type="Pfam" id="PF00270">
    <property type="entry name" value="DEAD"/>
    <property type="match status" value="1"/>
</dbReference>
<evidence type="ECO:0000256" key="11">
    <source>
        <dbReference type="ARBA" id="ARBA00023235"/>
    </source>
</evidence>
<evidence type="ECO:0000256" key="6">
    <source>
        <dbReference type="ARBA" id="ARBA00022806"/>
    </source>
</evidence>
<evidence type="ECO:0000256" key="2">
    <source>
        <dbReference type="ARBA" id="ARBA00017846"/>
    </source>
</evidence>
<dbReference type="InterPro" id="IPR004609">
    <property type="entry name" value="ATP-dep_DNA_helicase_RecG"/>
</dbReference>
<dbReference type="InterPro" id="IPR033454">
    <property type="entry name" value="RecG_wedge"/>
</dbReference>
<dbReference type="EMBL" id="PFGP01000047">
    <property type="protein sequence ID" value="PIW66634.1"/>
    <property type="molecule type" value="Genomic_DNA"/>
</dbReference>
<dbReference type="Gene3D" id="2.40.50.140">
    <property type="entry name" value="Nucleic acid-binding proteins"/>
    <property type="match status" value="1"/>
</dbReference>
<dbReference type="InterPro" id="IPR011545">
    <property type="entry name" value="DEAD/DEAH_box_helicase_dom"/>
</dbReference>
<evidence type="ECO:0000256" key="4">
    <source>
        <dbReference type="ARBA" id="ARBA00022763"/>
    </source>
</evidence>
<comment type="similarity">
    <text evidence="1 15">Belongs to the helicase family. RecG subfamily.</text>
</comment>
<dbReference type="PANTHER" id="PTHR47964:SF1">
    <property type="entry name" value="ATP-DEPENDENT DNA HELICASE HOMOLOG RECG, CHLOROPLASTIC"/>
    <property type="match status" value="1"/>
</dbReference>
<evidence type="ECO:0000313" key="18">
    <source>
        <dbReference type="EMBL" id="PIW66634.1"/>
    </source>
</evidence>
<dbReference type="SMART" id="SM00490">
    <property type="entry name" value="HELICc"/>
    <property type="match status" value="1"/>
</dbReference>
<dbReference type="GO" id="GO:0005524">
    <property type="term" value="F:ATP binding"/>
    <property type="evidence" value="ECO:0007669"/>
    <property type="project" value="UniProtKB-KW"/>
</dbReference>
<sequence>MDLPRPLNPLDKSAQYVKGVGPAKFKLLNKLGIKTVRDLLFHFPRRHEDRSNFLPISEIKHSPGEFHTIKGIIRSSSVFKTKTKINIFQLAVSDSTGTVYAVWFNQPYMKKYFKVGDAIILYGKVNQYKRLQINVPEYEIISNDDDPTIHAGRIVPVYPLCENLRQRMLRSAIYSCVDEFSGYIQDYLPEAVRKDQRLMDLKNAISGAHFPKDFQVLKDARHRIVFDEFFSLQAALALKKAHIKLKAKGWPHNIEKELLAYFDKSLPFNLTQAQKNAIDRIKKDMSSIRPMHRLLQGEVGSGKTVVAMHAVVISMQSGWQSVVMAPTEMLAEQHFASFNKFLSQFGVRAGLLKSSLPVKEKSAVKNSIKAGDIDVVVGTHSLIEEDVEFKNLSLVIIDEQHKFGVAQRLKVTKKASNPDVLVMTATPIPRTLALTVYGGLDISIIDELPLGRKPVRTFLFKEAERDEVYDFMRSQVSLGRQVFVVYPLIDETQKPAGDLFEKPLSLKAAAKMYDNFKEKIFPDLRIGIVHGRMNAQDRNTVVQAFRQGLIDILVSTIIIEVGIDMPNASVMVIEHAERFGLSQLHQMRGRIGRSTHQSYCMLLADAKTESAKMRVEAMLETNNGFKIAEYDLKIRGPGDFLGVRQSGLPEFKMANLLTDANILEEARRAAYTVVKSDPELDNFENRLLKQELLRDKYAGNSGDIQG</sequence>
<evidence type="ECO:0000256" key="8">
    <source>
        <dbReference type="ARBA" id="ARBA00023125"/>
    </source>
</evidence>
<comment type="catalytic activity">
    <reaction evidence="14 15">
        <text>ATP + H2O = ADP + phosphate + H(+)</text>
        <dbReference type="Rhea" id="RHEA:13065"/>
        <dbReference type="ChEBI" id="CHEBI:15377"/>
        <dbReference type="ChEBI" id="CHEBI:15378"/>
        <dbReference type="ChEBI" id="CHEBI:30616"/>
        <dbReference type="ChEBI" id="CHEBI:43474"/>
        <dbReference type="ChEBI" id="CHEBI:456216"/>
        <dbReference type="EC" id="5.6.2.4"/>
    </reaction>
</comment>
<dbReference type="InterPro" id="IPR001650">
    <property type="entry name" value="Helicase_C-like"/>
</dbReference>
<dbReference type="Gene3D" id="3.40.50.300">
    <property type="entry name" value="P-loop containing nucleotide triphosphate hydrolases"/>
    <property type="match status" value="2"/>
</dbReference>
<dbReference type="GO" id="GO:0006310">
    <property type="term" value="P:DNA recombination"/>
    <property type="evidence" value="ECO:0007669"/>
    <property type="project" value="UniProtKB-UniRule"/>
</dbReference>
<feature type="domain" description="Helicase C-terminal" evidence="17">
    <location>
        <begin position="484"/>
        <end position="633"/>
    </location>
</feature>
<evidence type="ECO:0000259" key="16">
    <source>
        <dbReference type="PROSITE" id="PS51192"/>
    </source>
</evidence>
<dbReference type="Pfam" id="PF00271">
    <property type="entry name" value="Helicase_C"/>
    <property type="match status" value="1"/>
</dbReference>
<keyword evidence="11" id="KW-0413">Isomerase</keyword>
<dbReference type="SMART" id="SM00487">
    <property type="entry name" value="DEXDc"/>
    <property type="match status" value="1"/>
</dbReference>
<evidence type="ECO:0000256" key="5">
    <source>
        <dbReference type="ARBA" id="ARBA00022801"/>
    </source>
</evidence>
<dbReference type="CDD" id="cd17992">
    <property type="entry name" value="DEXHc_RecG"/>
    <property type="match status" value="1"/>
</dbReference>
<dbReference type="GO" id="GO:0006281">
    <property type="term" value="P:DNA repair"/>
    <property type="evidence" value="ECO:0007669"/>
    <property type="project" value="UniProtKB-UniRule"/>
</dbReference>
<evidence type="ECO:0000256" key="10">
    <source>
        <dbReference type="ARBA" id="ARBA00023204"/>
    </source>
</evidence>
<dbReference type="InterPro" id="IPR027417">
    <property type="entry name" value="P-loop_NTPase"/>
</dbReference>
<keyword evidence="5 15" id="KW-0378">Hydrolase</keyword>
<reference evidence="18 19" key="1">
    <citation type="submission" date="2017-09" db="EMBL/GenBank/DDBJ databases">
        <title>Depth-based differentiation of microbial function through sediment-hosted aquifers and enrichment of novel symbionts in the deep terrestrial subsurface.</title>
        <authorList>
            <person name="Probst A.J."/>
            <person name="Ladd B."/>
            <person name="Jarett J.K."/>
            <person name="Geller-Mcgrath D.E."/>
            <person name="Sieber C.M."/>
            <person name="Emerson J.B."/>
            <person name="Anantharaman K."/>
            <person name="Thomas B.C."/>
            <person name="Malmstrom R."/>
            <person name="Stieglmeier M."/>
            <person name="Klingl A."/>
            <person name="Woyke T."/>
            <person name="Ryan C.M."/>
            <person name="Banfield J.F."/>
        </authorList>
    </citation>
    <scope>NUCLEOTIDE SEQUENCE [LARGE SCALE GENOMIC DNA]</scope>
    <source>
        <strain evidence="18">CG12_big_fil_rev_8_21_14_0_65_43_15</strain>
    </source>
</reference>
<keyword evidence="6 15" id="KW-0347">Helicase</keyword>
<comment type="caution">
    <text evidence="18">The sequence shown here is derived from an EMBL/GenBank/DDBJ whole genome shotgun (WGS) entry which is preliminary data.</text>
</comment>
<evidence type="ECO:0000256" key="3">
    <source>
        <dbReference type="ARBA" id="ARBA00022741"/>
    </source>
</evidence>
<organism evidence="18 19">
    <name type="scientific">Candidatus Taenaricola geysiri</name>
    <dbReference type="NCBI Taxonomy" id="1974752"/>
    <lineage>
        <taxon>Bacteria</taxon>
        <taxon>Pseudomonadati</taxon>
        <taxon>Candidatus Omnitrophota</taxon>
        <taxon>Candidatus Taenaricola</taxon>
    </lineage>
</organism>
<dbReference type="InterPro" id="IPR047112">
    <property type="entry name" value="RecG/Mfd"/>
</dbReference>
<keyword evidence="3 15" id="KW-0547">Nucleotide-binding</keyword>
<dbReference type="GO" id="GO:0043138">
    <property type="term" value="F:3'-5' DNA helicase activity"/>
    <property type="evidence" value="ECO:0007669"/>
    <property type="project" value="UniProtKB-EC"/>
</dbReference>
<protein>
    <recommendedName>
        <fullName evidence="2 15">ATP-dependent DNA helicase RecG</fullName>
        <ecNumber evidence="13 15">5.6.2.4</ecNumber>
    </recommendedName>
</protein>
<dbReference type="PROSITE" id="PS51194">
    <property type="entry name" value="HELICASE_CTER"/>
    <property type="match status" value="1"/>
</dbReference>
<keyword evidence="9 15" id="KW-0233">DNA recombination</keyword>
<keyword evidence="10 15" id="KW-0234">DNA repair</keyword>
<feature type="domain" description="Helicase ATP-binding" evidence="16">
    <location>
        <begin position="284"/>
        <end position="445"/>
    </location>
</feature>
<accession>A0A2J0LIF5</accession>
<dbReference type="InterPro" id="IPR014001">
    <property type="entry name" value="Helicase_ATP-bd"/>
</dbReference>
<evidence type="ECO:0000256" key="7">
    <source>
        <dbReference type="ARBA" id="ARBA00022840"/>
    </source>
</evidence>
<evidence type="ECO:0000256" key="12">
    <source>
        <dbReference type="ARBA" id="ARBA00034617"/>
    </source>
</evidence>
<evidence type="ECO:0000256" key="1">
    <source>
        <dbReference type="ARBA" id="ARBA00007504"/>
    </source>
</evidence>
<dbReference type="Pfam" id="PF17191">
    <property type="entry name" value="RecG_wedge"/>
    <property type="match status" value="1"/>
</dbReference>
<proteinExistence type="inferred from homology"/>
<dbReference type="SUPFAM" id="SSF50249">
    <property type="entry name" value="Nucleic acid-binding proteins"/>
    <property type="match status" value="1"/>
</dbReference>
<evidence type="ECO:0000256" key="13">
    <source>
        <dbReference type="ARBA" id="ARBA00034808"/>
    </source>
</evidence>
<dbReference type="AlphaFoldDB" id="A0A2J0LIF5"/>
<keyword evidence="4 15" id="KW-0227">DNA damage</keyword>
<gene>
    <name evidence="18" type="ORF">COW11_02260</name>
</gene>
<dbReference type="NCBIfam" id="NF008165">
    <property type="entry name" value="PRK10917.1-3"/>
    <property type="match status" value="1"/>
</dbReference>
<evidence type="ECO:0000259" key="17">
    <source>
        <dbReference type="PROSITE" id="PS51194"/>
    </source>
</evidence>
<evidence type="ECO:0000313" key="19">
    <source>
        <dbReference type="Proteomes" id="UP000231267"/>
    </source>
</evidence>
<dbReference type="NCBIfam" id="TIGR00643">
    <property type="entry name" value="recG"/>
    <property type="match status" value="1"/>
</dbReference>
<dbReference type="Proteomes" id="UP000231267">
    <property type="component" value="Unassembled WGS sequence"/>
</dbReference>
<keyword evidence="8" id="KW-0238">DNA-binding</keyword>
<dbReference type="CDD" id="cd04488">
    <property type="entry name" value="RecG_wedge_OBF"/>
    <property type="match status" value="1"/>
</dbReference>
<dbReference type="SUPFAM" id="SSF52540">
    <property type="entry name" value="P-loop containing nucleoside triphosphate hydrolases"/>
    <property type="match status" value="2"/>
</dbReference>
<dbReference type="PROSITE" id="PS51192">
    <property type="entry name" value="HELICASE_ATP_BIND_1"/>
    <property type="match status" value="1"/>
</dbReference>
<dbReference type="Pfam" id="PF19833">
    <property type="entry name" value="RecG_dom3_C"/>
    <property type="match status" value="1"/>
</dbReference>
<dbReference type="EC" id="5.6.2.4" evidence="13 15"/>
<comment type="function">
    <text evidence="15">Plays a critical role in recombination and DNA repair. Helps process Holliday junction intermediates to mature products by catalyzing branch migration. Has replication fork regression activity, unwinds stalled or blocked replication forks to make a HJ that can be resolved. Has a DNA unwinding activity characteristic of a DNA helicase with 3'-5' polarity.</text>
</comment>
<evidence type="ECO:0000256" key="14">
    <source>
        <dbReference type="ARBA" id="ARBA00048988"/>
    </source>
</evidence>
<keyword evidence="7 15" id="KW-0067">ATP-binding</keyword>
<dbReference type="NCBIfam" id="NF008168">
    <property type="entry name" value="PRK10917.2-2"/>
    <property type="match status" value="1"/>
</dbReference>
<dbReference type="GO" id="GO:0016887">
    <property type="term" value="F:ATP hydrolysis activity"/>
    <property type="evidence" value="ECO:0007669"/>
    <property type="project" value="RHEA"/>
</dbReference>
<dbReference type="InterPro" id="IPR045562">
    <property type="entry name" value="RecG_dom3_C"/>
</dbReference>
<comment type="catalytic activity">
    <reaction evidence="12 15">
        <text>Couples ATP hydrolysis with the unwinding of duplex DNA by translocating in the 3'-5' direction.</text>
        <dbReference type="EC" id="5.6.2.4"/>
    </reaction>
</comment>
<dbReference type="PANTHER" id="PTHR47964">
    <property type="entry name" value="ATP-DEPENDENT DNA HELICASE HOMOLOG RECG, CHLOROPLASTIC"/>
    <property type="match status" value="1"/>
</dbReference>
<dbReference type="InterPro" id="IPR012340">
    <property type="entry name" value="NA-bd_OB-fold"/>
</dbReference>